<comment type="similarity">
    <text evidence="3">Belongs to the CEP43 family.</text>
</comment>
<evidence type="ECO:0000259" key="9">
    <source>
        <dbReference type="Pfam" id="PF09398"/>
    </source>
</evidence>
<accession>A0A7J7JG97</accession>
<dbReference type="PANTHER" id="PTHR15431:SF4">
    <property type="entry name" value="PROTEIN TONNEAU 1B"/>
    <property type="match status" value="1"/>
</dbReference>
<dbReference type="Proteomes" id="UP000593567">
    <property type="component" value="Unassembled WGS sequence"/>
</dbReference>
<comment type="caution">
    <text evidence="10">The sequence shown here is derived from an EMBL/GenBank/DDBJ whole genome shotgun (WGS) entry which is preliminary data.</text>
</comment>
<dbReference type="PANTHER" id="PTHR15431">
    <property type="entry name" value="FGFR1 ONCOGENE PARTNER/LISH DOMAIN-CONTAINING PROTEIN"/>
    <property type="match status" value="1"/>
</dbReference>
<name>A0A7J7JG97_BUGNE</name>
<dbReference type="GO" id="GO:0030030">
    <property type="term" value="P:cell projection organization"/>
    <property type="evidence" value="ECO:0007669"/>
    <property type="project" value="UniProtKB-KW"/>
</dbReference>
<evidence type="ECO:0000256" key="2">
    <source>
        <dbReference type="ARBA" id="ARBA00004300"/>
    </source>
</evidence>
<dbReference type="EMBL" id="VXIV02002468">
    <property type="protein sequence ID" value="KAF6025352.1"/>
    <property type="molecule type" value="Genomic_DNA"/>
</dbReference>
<dbReference type="SMART" id="SM00667">
    <property type="entry name" value="LisH"/>
    <property type="match status" value="1"/>
</dbReference>
<dbReference type="Gene3D" id="1.20.960.40">
    <property type="match status" value="1"/>
</dbReference>
<feature type="region of interest" description="Disordered" evidence="8">
    <location>
        <begin position="119"/>
        <end position="151"/>
    </location>
</feature>
<gene>
    <name evidence="10" type="ORF">EB796_016339</name>
</gene>
<dbReference type="InterPro" id="IPR018993">
    <property type="entry name" value="FOP_dimerisation-dom_N"/>
</dbReference>
<keyword evidence="7" id="KW-0966">Cell projection</keyword>
<keyword evidence="5" id="KW-0970">Cilium biogenesis/degradation</keyword>
<evidence type="ECO:0000256" key="8">
    <source>
        <dbReference type="SAM" id="MobiDB-lite"/>
    </source>
</evidence>
<organism evidence="10 11">
    <name type="scientific">Bugula neritina</name>
    <name type="common">Brown bryozoan</name>
    <name type="synonym">Sertularia neritina</name>
    <dbReference type="NCBI Taxonomy" id="10212"/>
    <lineage>
        <taxon>Eukaryota</taxon>
        <taxon>Metazoa</taxon>
        <taxon>Spiralia</taxon>
        <taxon>Lophotrochozoa</taxon>
        <taxon>Bryozoa</taxon>
        <taxon>Gymnolaemata</taxon>
        <taxon>Cheilostomatida</taxon>
        <taxon>Flustrina</taxon>
        <taxon>Buguloidea</taxon>
        <taxon>Bugulidae</taxon>
        <taxon>Bugula</taxon>
    </lineage>
</organism>
<evidence type="ECO:0000313" key="11">
    <source>
        <dbReference type="Proteomes" id="UP000593567"/>
    </source>
</evidence>
<dbReference type="AlphaFoldDB" id="A0A7J7JG97"/>
<feature type="domain" description="FGFR1 oncogene partner (FOP) N-terminal dimerisation" evidence="9">
    <location>
        <begin position="48"/>
        <end position="112"/>
    </location>
</feature>
<keyword evidence="4" id="KW-0963">Cytoplasm</keyword>
<reference evidence="10" key="1">
    <citation type="submission" date="2020-06" db="EMBL/GenBank/DDBJ databases">
        <title>Draft genome of Bugula neritina, a colonial animal packing powerful symbionts and potential medicines.</title>
        <authorList>
            <person name="Rayko M."/>
        </authorList>
    </citation>
    <scope>NUCLEOTIDE SEQUENCE [LARGE SCALE GENOMIC DNA]</scope>
    <source>
        <strain evidence="10">Kwan_BN1</strain>
    </source>
</reference>
<evidence type="ECO:0000256" key="3">
    <source>
        <dbReference type="ARBA" id="ARBA00005385"/>
    </source>
</evidence>
<dbReference type="InterPro" id="IPR006594">
    <property type="entry name" value="LisH"/>
</dbReference>
<keyword evidence="11" id="KW-1185">Reference proteome</keyword>
<sequence>MAQIEELRSALTDVLEKRGILENVRGRIRSEIFNALDCKDVAKPKPNNDTILINELIREYLEYNNYKYTASTLKSESGQSDLPLSRDFIESELHVKTMRQSRKLPLLYTLINDFSQRGKISDQKNSHMASSRTGQADDEMHSYSKSYLEDE</sequence>
<evidence type="ECO:0000256" key="5">
    <source>
        <dbReference type="ARBA" id="ARBA00022794"/>
    </source>
</evidence>
<evidence type="ECO:0000256" key="1">
    <source>
        <dbReference type="ARBA" id="ARBA00004120"/>
    </source>
</evidence>
<dbReference type="GO" id="GO:0034453">
    <property type="term" value="P:microtubule anchoring"/>
    <property type="evidence" value="ECO:0007669"/>
    <property type="project" value="InterPro"/>
</dbReference>
<dbReference type="OrthoDB" id="5970631at2759"/>
<dbReference type="GO" id="GO:0005813">
    <property type="term" value="C:centrosome"/>
    <property type="evidence" value="ECO:0007669"/>
    <property type="project" value="UniProtKB-SubCell"/>
</dbReference>
<evidence type="ECO:0000313" key="10">
    <source>
        <dbReference type="EMBL" id="KAF6025352.1"/>
    </source>
</evidence>
<proteinExistence type="inferred from homology"/>
<protein>
    <submittedName>
        <fullName evidence="10">Fopnl</fullName>
    </submittedName>
</protein>
<evidence type="ECO:0000256" key="6">
    <source>
        <dbReference type="ARBA" id="ARBA00023212"/>
    </source>
</evidence>
<comment type="subcellular location">
    <subcellularLocation>
        <location evidence="1">Cytoplasm</location>
        <location evidence="1">Cytoskeleton</location>
        <location evidence="1">Cilium basal body</location>
    </subcellularLocation>
    <subcellularLocation>
        <location evidence="2">Cytoplasm</location>
        <location evidence="2">Cytoskeleton</location>
        <location evidence="2">Microtubule organizing center</location>
        <location evidence="2">Centrosome</location>
    </subcellularLocation>
</comment>
<evidence type="ECO:0000256" key="7">
    <source>
        <dbReference type="ARBA" id="ARBA00023273"/>
    </source>
</evidence>
<keyword evidence="6" id="KW-0206">Cytoskeleton</keyword>
<evidence type="ECO:0000256" key="4">
    <source>
        <dbReference type="ARBA" id="ARBA00022490"/>
    </source>
</evidence>
<dbReference type="PROSITE" id="PS50896">
    <property type="entry name" value="LISH"/>
    <property type="match status" value="1"/>
</dbReference>
<dbReference type="Pfam" id="PF09398">
    <property type="entry name" value="FOP_dimer"/>
    <property type="match status" value="1"/>
</dbReference>